<dbReference type="SMART" id="SM00382">
    <property type="entry name" value="AAA"/>
    <property type="match status" value="1"/>
</dbReference>
<dbReference type="PROSITE" id="PS50051">
    <property type="entry name" value="MCM_2"/>
    <property type="match status" value="1"/>
</dbReference>
<accession>A0AAN9TPF9</accession>
<dbReference type="PRINTS" id="PR01657">
    <property type="entry name" value="MCMFAMILY"/>
</dbReference>
<evidence type="ECO:0000259" key="14">
    <source>
        <dbReference type="PROSITE" id="PS50051"/>
    </source>
</evidence>
<comment type="caution">
    <text evidence="15">The sequence shown here is derived from an EMBL/GenBank/DDBJ whole genome shotgun (WGS) entry which is preliminary data.</text>
</comment>
<dbReference type="GO" id="GO:0006271">
    <property type="term" value="P:DNA strand elongation involved in DNA replication"/>
    <property type="evidence" value="ECO:0007669"/>
    <property type="project" value="TreeGrafter"/>
</dbReference>
<keyword evidence="8 11" id="KW-0238">DNA-binding</keyword>
<dbReference type="Gene3D" id="2.20.28.10">
    <property type="match status" value="1"/>
</dbReference>
<comment type="similarity">
    <text evidence="2 11">Belongs to the MCM family.</text>
</comment>
<dbReference type="Pfam" id="PF14551">
    <property type="entry name" value="MCM_N"/>
    <property type="match status" value="1"/>
</dbReference>
<evidence type="ECO:0000256" key="12">
    <source>
        <dbReference type="RuleBase" id="RU368061"/>
    </source>
</evidence>
<comment type="subunit">
    <text evidence="12">Component of the MCM2-7 complex.</text>
</comment>
<dbReference type="CDD" id="cd17754">
    <property type="entry name" value="MCM3"/>
    <property type="match status" value="1"/>
</dbReference>
<evidence type="ECO:0000256" key="3">
    <source>
        <dbReference type="ARBA" id="ARBA00022705"/>
    </source>
</evidence>
<dbReference type="Gene3D" id="2.40.50.140">
    <property type="entry name" value="Nucleic acid-binding proteins"/>
    <property type="match status" value="1"/>
</dbReference>
<evidence type="ECO:0000256" key="1">
    <source>
        <dbReference type="ARBA" id="ARBA00004123"/>
    </source>
</evidence>
<evidence type="ECO:0000256" key="11">
    <source>
        <dbReference type="RuleBase" id="RU004070"/>
    </source>
</evidence>
<comment type="catalytic activity">
    <reaction evidence="10 12">
        <text>ATP + H2O = ADP + phosphate + H(+)</text>
        <dbReference type="Rhea" id="RHEA:13065"/>
        <dbReference type="ChEBI" id="CHEBI:15377"/>
        <dbReference type="ChEBI" id="CHEBI:15378"/>
        <dbReference type="ChEBI" id="CHEBI:30616"/>
        <dbReference type="ChEBI" id="CHEBI:43474"/>
        <dbReference type="ChEBI" id="CHEBI:456216"/>
        <dbReference type="EC" id="3.6.4.12"/>
    </reaction>
</comment>
<evidence type="ECO:0000256" key="9">
    <source>
        <dbReference type="ARBA" id="ARBA00023242"/>
    </source>
</evidence>
<dbReference type="GO" id="GO:0042555">
    <property type="term" value="C:MCM complex"/>
    <property type="evidence" value="ECO:0007669"/>
    <property type="project" value="UniProtKB-UniRule"/>
</dbReference>
<dbReference type="EMBL" id="JBBCAQ010000010">
    <property type="protein sequence ID" value="KAK7601781.1"/>
    <property type="molecule type" value="Genomic_DNA"/>
</dbReference>
<dbReference type="Pfam" id="PF17207">
    <property type="entry name" value="MCM_OB"/>
    <property type="match status" value="1"/>
</dbReference>
<keyword evidence="16" id="KW-1185">Reference proteome</keyword>
<dbReference type="InterPro" id="IPR031327">
    <property type="entry name" value="MCM"/>
</dbReference>
<dbReference type="GO" id="GO:0005634">
    <property type="term" value="C:nucleus"/>
    <property type="evidence" value="ECO:0007669"/>
    <property type="project" value="UniProtKB-SubCell"/>
</dbReference>
<dbReference type="InterPro" id="IPR041562">
    <property type="entry name" value="MCM_lid"/>
</dbReference>
<evidence type="ECO:0000256" key="13">
    <source>
        <dbReference type="SAM" id="MobiDB-lite"/>
    </source>
</evidence>
<dbReference type="InterPro" id="IPR027417">
    <property type="entry name" value="P-loop_NTPase"/>
</dbReference>
<dbReference type="GO" id="GO:0005524">
    <property type="term" value="F:ATP binding"/>
    <property type="evidence" value="ECO:0007669"/>
    <property type="project" value="UniProtKB-UniRule"/>
</dbReference>
<keyword evidence="4 11" id="KW-0547">Nucleotide-binding</keyword>
<organism evidence="15 16">
    <name type="scientific">Parthenolecanium corni</name>
    <dbReference type="NCBI Taxonomy" id="536013"/>
    <lineage>
        <taxon>Eukaryota</taxon>
        <taxon>Metazoa</taxon>
        <taxon>Ecdysozoa</taxon>
        <taxon>Arthropoda</taxon>
        <taxon>Hexapoda</taxon>
        <taxon>Insecta</taxon>
        <taxon>Pterygota</taxon>
        <taxon>Neoptera</taxon>
        <taxon>Paraneoptera</taxon>
        <taxon>Hemiptera</taxon>
        <taxon>Sternorrhyncha</taxon>
        <taxon>Coccoidea</taxon>
        <taxon>Coccidae</taxon>
        <taxon>Parthenolecanium</taxon>
    </lineage>
</organism>
<keyword evidence="5 12" id="KW-0378">Hydrolase</keyword>
<gene>
    <name evidence="15" type="ORF">V9T40_009222</name>
</gene>
<dbReference type="PANTHER" id="PTHR11630">
    <property type="entry name" value="DNA REPLICATION LICENSING FACTOR MCM FAMILY MEMBER"/>
    <property type="match status" value="1"/>
</dbReference>
<dbReference type="Proteomes" id="UP001367676">
    <property type="component" value="Unassembled WGS sequence"/>
</dbReference>
<proteinExistence type="inferred from homology"/>
<dbReference type="InterPro" id="IPR018525">
    <property type="entry name" value="MCM_CS"/>
</dbReference>
<protein>
    <recommendedName>
        <fullName evidence="12">DNA replication licensing factor MCM3</fullName>
        <ecNumber evidence="12">3.6.4.12</ecNumber>
    </recommendedName>
</protein>
<dbReference type="PANTHER" id="PTHR11630:SF46">
    <property type="entry name" value="DNA REPLICATION LICENSING FACTOR MCM3-RELATED"/>
    <property type="match status" value="1"/>
</dbReference>
<evidence type="ECO:0000313" key="15">
    <source>
        <dbReference type="EMBL" id="KAK7601781.1"/>
    </source>
</evidence>
<name>A0AAN9TPF9_9HEMI</name>
<dbReference type="SUPFAM" id="SSF52540">
    <property type="entry name" value="P-loop containing nucleoside triphosphate hydrolases"/>
    <property type="match status" value="1"/>
</dbReference>
<evidence type="ECO:0000256" key="2">
    <source>
        <dbReference type="ARBA" id="ARBA00008010"/>
    </source>
</evidence>
<dbReference type="InterPro" id="IPR056575">
    <property type="entry name" value="WH_MCM3_C"/>
</dbReference>
<keyword evidence="6 12" id="KW-0347">Helicase</keyword>
<evidence type="ECO:0000256" key="7">
    <source>
        <dbReference type="ARBA" id="ARBA00022840"/>
    </source>
</evidence>
<dbReference type="SMART" id="SM00350">
    <property type="entry name" value="MCM"/>
    <property type="match status" value="1"/>
</dbReference>
<keyword evidence="9 12" id="KW-0539">Nucleus</keyword>
<dbReference type="FunFam" id="2.20.28.10:FF:000008">
    <property type="entry name" value="DNA helicase"/>
    <property type="match status" value="1"/>
</dbReference>
<dbReference type="SUPFAM" id="SSF50249">
    <property type="entry name" value="Nucleic acid-binding proteins"/>
    <property type="match status" value="1"/>
</dbReference>
<dbReference type="InterPro" id="IPR012340">
    <property type="entry name" value="NA-bd_OB-fold"/>
</dbReference>
<dbReference type="GO" id="GO:0003697">
    <property type="term" value="F:single-stranded DNA binding"/>
    <property type="evidence" value="ECO:0007669"/>
    <property type="project" value="TreeGrafter"/>
</dbReference>
<dbReference type="Gene3D" id="3.40.50.300">
    <property type="entry name" value="P-loop containing nucleotide triphosphate hydrolases"/>
    <property type="match status" value="1"/>
</dbReference>
<evidence type="ECO:0000313" key="16">
    <source>
        <dbReference type="Proteomes" id="UP001367676"/>
    </source>
</evidence>
<dbReference type="GO" id="GO:0017116">
    <property type="term" value="F:single-stranded DNA helicase activity"/>
    <property type="evidence" value="ECO:0007669"/>
    <property type="project" value="TreeGrafter"/>
</dbReference>
<keyword evidence="7 11" id="KW-0067">ATP-binding</keyword>
<dbReference type="AlphaFoldDB" id="A0AAN9TPF9"/>
<dbReference type="Pfam" id="PF17855">
    <property type="entry name" value="MCM_lid"/>
    <property type="match status" value="1"/>
</dbReference>
<feature type="region of interest" description="Disordered" evidence="13">
    <location>
        <begin position="659"/>
        <end position="731"/>
    </location>
</feature>
<dbReference type="PROSITE" id="PS00847">
    <property type="entry name" value="MCM_1"/>
    <property type="match status" value="1"/>
</dbReference>
<dbReference type="InterPro" id="IPR033762">
    <property type="entry name" value="MCM_OB"/>
</dbReference>
<dbReference type="GO" id="GO:0016787">
    <property type="term" value="F:hydrolase activity"/>
    <property type="evidence" value="ECO:0007669"/>
    <property type="project" value="UniProtKB-KW"/>
</dbReference>
<dbReference type="InterPro" id="IPR003593">
    <property type="entry name" value="AAA+_ATPase"/>
</dbReference>
<sequence length="824" mass="92272">MDENDVDYKLREIQREYLDFLEDEEDKGIYNAKVKTMIEDKKIRITVNVNDLRAKNPKRAAALLTNAFEETIAFHKALHEYVGSIDSAYAVEHEEFFISFEGSFGDKHVTPRTLQSKFLGNMVCVEGIVTRCSIVHPKVVKSVHYCPATGKVIERRYTDMTSFDAFPTSAVYPTKDDDGNILETEYGKSVYKDHQTLTIHEMPEKSPAGQLPRGVDVVCDNDLVDKCKPGDRVQIIGPFRCLPAKKNSYTSGAFRTILIANHISQLNDMSDGIHLTKDDVKNCRAAARRKDVFEILSRSLAPSIQGHEYVKKAILCLLLGGVEKVLANGTRLRGDINILLIGDPSVAKSQLLRYVLYTAPRAICTTGRGSSGVGLTAAVTTDPETRERRLEAGAMVLADRGVVCIDEFDKMSDIDRTAIHEVMEQGRVTISKAGIHARLNARCSVLAAANPVYGRYDQYRTPMDNIGLQDSLLSRFDLIFVMLDLVDNEIDAKISDHVVRMHRYRKPGEQDGEVLTTESDNFLSTRSIEELVAEDKTSTIYEKHDALLHGKSRSKRDKIFTLQFMKKFIHLAKQFKPVLTNEAAEMISEEYSKLRSEDQMELDTARTQPVTARTLETLIRLATAHARARLSIKIEAEDAACAITLIEFAIFKKVKPKEKKRKNNLSDHDTEEENEEDVDDPDVRPRKRTRAERGSVYEFGDDTNLDSQSVDLEVPPSSEDTGAVPSSEDTGVVVEPPAVQDSTAHLPPPTSISKERLKFFKTNIQKMFEEVHGQSLNVAKIITHMNENRPIHENAYEGGEVAAAIAKMSADNEVMCVDGNLFPI</sequence>
<comment type="subcellular location">
    <subcellularLocation>
        <location evidence="1 12">Nucleus</location>
    </subcellularLocation>
</comment>
<dbReference type="Pfam" id="PF00493">
    <property type="entry name" value="MCM"/>
    <property type="match status" value="1"/>
</dbReference>
<dbReference type="Gene3D" id="3.30.1640.10">
    <property type="entry name" value="mini-chromosome maintenance (MCM) complex, chain A, domain 1"/>
    <property type="match status" value="1"/>
</dbReference>
<dbReference type="PRINTS" id="PR01659">
    <property type="entry name" value="MCMPROTEIN3"/>
</dbReference>
<keyword evidence="3 12" id="KW-0235">DNA replication</keyword>
<dbReference type="Pfam" id="PF23191">
    <property type="entry name" value="WHD_MCM3_C"/>
    <property type="match status" value="1"/>
</dbReference>
<dbReference type="FunFam" id="3.30.1640.10:FF:000002">
    <property type="entry name" value="DNA helicase"/>
    <property type="match status" value="1"/>
</dbReference>
<feature type="compositionally biased region" description="Acidic residues" evidence="13">
    <location>
        <begin position="669"/>
        <end position="680"/>
    </location>
</feature>
<dbReference type="GO" id="GO:0000727">
    <property type="term" value="P:double-strand break repair via break-induced replication"/>
    <property type="evidence" value="ECO:0007669"/>
    <property type="project" value="TreeGrafter"/>
</dbReference>
<dbReference type="InterPro" id="IPR027925">
    <property type="entry name" value="MCM_N"/>
</dbReference>
<comment type="function">
    <text evidence="12">Acts as component of the MCM2-7 complex (MCM complex) which is the replicative helicase essential for 'once per cell cycle' DNA replication initiation and elongation in eukaryotic cells. The active ATPase sites in the MCM2-7 ring are formed through the interaction surfaces of two neighboring subunits such that a critical structure of a conserved arginine finger motif is provided in trans relative to the ATP-binding site of the Walker A box of the adjacent subunit. The six ATPase active sites, however, are likely to contribute differentially to the complex helicase activity.</text>
</comment>
<evidence type="ECO:0000256" key="8">
    <source>
        <dbReference type="ARBA" id="ARBA00023125"/>
    </source>
</evidence>
<evidence type="ECO:0000256" key="10">
    <source>
        <dbReference type="ARBA" id="ARBA00047995"/>
    </source>
</evidence>
<feature type="domain" description="MCM C-terminal AAA(+) ATPase" evidence="14">
    <location>
        <begin position="292"/>
        <end position="498"/>
    </location>
</feature>
<dbReference type="InterPro" id="IPR001208">
    <property type="entry name" value="MCM_dom"/>
</dbReference>
<evidence type="ECO:0000256" key="5">
    <source>
        <dbReference type="ARBA" id="ARBA00022801"/>
    </source>
</evidence>
<evidence type="ECO:0000256" key="6">
    <source>
        <dbReference type="ARBA" id="ARBA00022806"/>
    </source>
</evidence>
<reference evidence="15 16" key="1">
    <citation type="submission" date="2024-03" db="EMBL/GenBank/DDBJ databases">
        <title>Adaptation during the transition from Ophiocordyceps entomopathogen to insect associate is accompanied by gene loss and intensified selection.</title>
        <authorList>
            <person name="Ward C.M."/>
            <person name="Onetto C.A."/>
            <person name="Borneman A.R."/>
        </authorList>
    </citation>
    <scope>NUCLEOTIDE SEQUENCE [LARGE SCALE GENOMIC DNA]</scope>
    <source>
        <strain evidence="15">AWRI1</strain>
        <tissue evidence="15">Single Adult Female</tissue>
    </source>
</reference>
<dbReference type="InterPro" id="IPR008046">
    <property type="entry name" value="Mcm3"/>
</dbReference>
<dbReference type="EC" id="3.6.4.12" evidence="12"/>
<dbReference type="GO" id="GO:1902975">
    <property type="term" value="P:mitotic DNA replication initiation"/>
    <property type="evidence" value="ECO:0007669"/>
    <property type="project" value="TreeGrafter"/>
</dbReference>
<evidence type="ECO:0000256" key="4">
    <source>
        <dbReference type="ARBA" id="ARBA00022741"/>
    </source>
</evidence>